<evidence type="ECO:0000256" key="3">
    <source>
        <dbReference type="ARBA" id="ARBA00022475"/>
    </source>
</evidence>
<dbReference type="Pfam" id="PF13677">
    <property type="entry name" value="MotB_plug"/>
    <property type="match status" value="1"/>
</dbReference>
<keyword evidence="10" id="KW-1185">Reference proteome</keyword>
<dbReference type="InterPro" id="IPR025713">
    <property type="entry name" value="MotB-like_N_dom"/>
</dbReference>
<feature type="domain" description="OmpA-like" evidence="8">
    <location>
        <begin position="109"/>
        <end position="234"/>
    </location>
</feature>
<dbReference type="InterPro" id="IPR036737">
    <property type="entry name" value="OmpA-like_sf"/>
</dbReference>
<comment type="subcellular location">
    <subcellularLocation>
        <location evidence="1">Cell membrane</location>
        <topology evidence="1">Single-pass membrane protein</topology>
    </subcellularLocation>
</comment>
<evidence type="ECO:0000256" key="4">
    <source>
        <dbReference type="ARBA" id="ARBA00022692"/>
    </source>
</evidence>
<dbReference type="CDD" id="cd07185">
    <property type="entry name" value="OmpA_C-like"/>
    <property type="match status" value="1"/>
</dbReference>
<keyword evidence="9" id="KW-0282">Flagellum</keyword>
<keyword evidence="9" id="KW-0969">Cilium</keyword>
<name>A0A9X2S406_9FIRM</name>
<dbReference type="AlphaFoldDB" id="A0A9X2S406"/>
<keyword evidence="6 7" id="KW-0472">Membrane</keyword>
<comment type="caution">
    <text evidence="9">The sequence shown here is derived from an EMBL/GenBank/DDBJ whole genome shotgun (WGS) entry which is preliminary data.</text>
</comment>
<proteinExistence type="inferred from homology"/>
<dbReference type="Gene3D" id="3.30.1330.60">
    <property type="entry name" value="OmpA-like domain"/>
    <property type="match status" value="1"/>
</dbReference>
<evidence type="ECO:0000256" key="6">
    <source>
        <dbReference type="ARBA" id="ARBA00023136"/>
    </source>
</evidence>
<dbReference type="SUPFAM" id="SSF103088">
    <property type="entry name" value="OmpA-like"/>
    <property type="match status" value="1"/>
</dbReference>
<keyword evidence="5" id="KW-1133">Transmembrane helix</keyword>
<comment type="similarity">
    <text evidence="2">Belongs to the MotB family.</text>
</comment>
<dbReference type="OrthoDB" id="9815217at2"/>
<dbReference type="InterPro" id="IPR050330">
    <property type="entry name" value="Bact_OuterMem_StrucFunc"/>
</dbReference>
<dbReference type="Pfam" id="PF00691">
    <property type="entry name" value="OmpA"/>
    <property type="match status" value="1"/>
</dbReference>
<sequence>MRKRKKEEKENAQEWLTTYSDMVTLLLCFFILLFSFSEIDAQKFRTIMSSFQGGTGVLESGSAMDIPEELEGDVNVNADEDELKELKDVIEEYAKNIGMEDEITLKIEQRGLVIRFMDSVFFDSGKAEIKSESKEILHYMAELLNKKEFKGKLIKIEGHTDSDPIVYSTTYPTNWELSSTRATNVLRYLIESEGIDGDRVSSSGYSFYRPVASNNTKENKAKNRRVDIVILKSSYEKWEP</sequence>
<accession>A0A9X2S406</accession>
<keyword evidence="4" id="KW-0812">Transmembrane</keyword>
<dbReference type="EMBL" id="JANJZL010000001">
    <property type="protein sequence ID" value="MCR2042764.1"/>
    <property type="molecule type" value="Genomic_DNA"/>
</dbReference>
<dbReference type="PROSITE" id="PS51123">
    <property type="entry name" value="OMPA_2"/>
    <property type="match status" value="1"/>
</dbReference>
<dbReference type="RefSeq" id="WP_042681723.1">
    <property type="nucleotide sequence ID" value="NZ_CABKTM010000043.1"/>
</dbReference>
<keyword evidence="3" id="KW-1003">Cell membrane</keyword>
<evidence type="ECO:0000256" key="5">
    <source>
        <dbReference type="ARBA" id="ARBA00022989"/>
    </source>
</evidence>
<dbReference type="PANTHER" id="PTHR30329:SF21">
    <property type="entry name" value="LIPOPROTEIN YIAD-RELATED"/>
    <property type="match status" value="1"/>
</dbReference>
<gene>
    <name evidence="9" type="ORF">NSA23_01410</name>
</gene>
<dbReference type="PANTHER" id="PTHR30329">
    <property type="entry name" value="STATOR ELEMENT OF FLAGELLAR MOTOR COMPLEX"/>
    <property type="match status" value="1"/>
</dbReference>
<evidence type="ECO:0000256" key="2">
    <source>
        <dbReference type="ARBA" id="ARBA00008914"/>
    </source>
</evidence>
<dbReference type="Proteomes" id="UP001142078">
    <property type="component" value="Unassembled WGS sequence"/>
</dbReference>
<evidence type="ECO:0000259" key="8">
    <source>
        <dbReference type="PROSITE" id="PS51123"/>
    </source>
</evidence>
<organism evidence="9 10">
    <name type="scientific">Anaerosalibacter massiliensis</name>
    <dbReference type="NCBI Taxonomy" id="1347392"/>
    <lineage>
        <taxon>Bacteria</taxon>
        <taxon>Bacillati</taxon>
        <taxon>Bacillota</taxon>
        <taxon>Tissierellia</taxon>
        <taxon>Tissierellales</taxon>
        <taxon>Sporanaerobacteraceae</taxon>
        <taxon>Anaerosalibacter</taxon>
    </lineage>
</organism>
<evidence type="ECO:0000256" key="1">
    <source>
        <dbReference type="ARBA" id="ARBA00004162"/>
    </source>
</evidence>
<evidence type="ECO:0000256" key="7">
    <source>
        <dbReference type="PROSITE-ProRule" id="PRU00473"/>
    </source>
</evidence>
<protein>
    <submittedName>
        <fullName evidence="9">Flagellar motor protein MotB</fullName>
    </submittedName>
</protein>
<evidence type="ECO:0000313" key="9">
    <source>
        <dbReference type="EMBL" id="MCR2042764.1"/>
    </source>
</evidence>
<keyword evidence="9" id="KW-0966">Cell projection</keyword>
<dbReference type="InterPro" id="IPR006665">
    <property type="entry name" value="OmpA-like"/>
</dbReference>
<evidence type="ECO:0000313" key="10">
    <source>
        <dbReference type="Proteomes" id="UP001142078"/>
    </source>
</evidence>
<dbReference type="GO" id="GO:0005886">
    <property type="term" value="C:plasma membrane"/>
    <property type="evidence" value="ECO:0007669"/>
    <property type="project" value="UniProtKB-SubCell"/>
</dbReference>
<reference evidence="9" key="1">
    <citation type="submission" date="2022-07" db="EMBL/GenBank/DDBJ databases">
        <title>Enhanced cultured diversity of the mouse gut microbiota enables custom-made synthetic communities.</title>
        <authorList>
            <person name="Afrizal A."/>
        </authorList>
    </citation>
    <scope>NUCLEOTIDE SEQUENCE</scope>
    <source>
        <strain evidence="9">DSM 29482</strain>
    </source>
</reference>